<protein>
    <submittedName>
        <fullName evidence="2">TfoX/Sxy family protein</fullName>
    </submittedName>
</protein>
<dbReference type="Gene3D" id="3.30.1460.30">
    <property type="entry name" value="YgaC/TfoX-N like chaperone"/>
    <property type="match status" value="1"/>
</dbReference>
<accession>A0ABU0XD09</accession>
<dbReference type="Proteomes" id="UP001230289">
    <property type="component" value="Unassembled WGS sequence"/>
</dbReference>
<comment type="caution">
    <text evidence="2">The sequence shown here is derived from an EMBL/GenBank/DDBJ whole genome shotgun (WGS) entry which is preliminary data.</text>
</comment>
<dbReference type="RefSeq" id="WP_308487945.1">
    <property type="nucleotide sequence ID" value="NZ_JAVFCB010000002.1"/>
</dbReference>
<dbReference type="SUPFAM" id="SSF159894">
    <property type="entry name" value="YgaC/TfoX-N like"/>
    <property type="match status" value="1"/>
</dbReference>
<sequence length="110" mass="11499">MDASVTELADRIRALLGGDGDVEERAMFGSRAFLVDGKILVGARTGGRLLVRVGAEHGDQLQAEPGVSRTVMGSRTMSANWLDVAAEAVAGDDALMAWIDIAREDAAGAE</sequence>
<evidence type="ECO:0000313" key="3">
    <source>
        <dbReference type="Proteomes" id="UP001230289"/>
    </source>
</evidence>
<organism evidence="2 3">
    <name type="scientific">Microbacterium capsulatum</name>
    <dbReference type="NCBI Taxonomy" id="3041921"/>
    <lineage>
        <taxon>Bacteria</taxon>
        <taxon>Bacillati</taxon>
        <taxon>Actinomycetota</taxon>
        <taxon>Actinomycetes</taxon>
        <taxon>Micrococcales</taxon>
        <taxon>Microbacteriaceae</taxon>
        <taxon>Microbacterium</taxon>
    </lineage>
</organism>
<dbReference type="InterPro" id="IPR007076">
    <property type="entry name" value="TfoX_N"/>
</dbReference>
<evidence type="ECO:0000313" key="2">
    <source>
        <dbReference type="EMBL" id="MDQ4213001.1"/>
    </source>
</evidence>
<name>A0ABU0XD09_9MICO</name>
<proteinExistence type="predicted"/>
<keyword evidence="3" id="KW-1185">Reference proteome</keyword>
<feature type="domain" description="TfoX N-terminal" evidence="1">
    <location>
        <begin position="16"/>
        <end position="104"/>
    </location>
</feature>
<dbReference type="EMBL" id="JAVFCB010000002">
    <property type="protein sequence ID" value="MDQ4213001.1"/>
    <property type="molecule type" value="Genomic_DNA"/>
</dbReference>
<evidence type="ECO:0000259" key="1">
    <source>
        <dbReference type="Pfam" id="PF04993"/>
    </source>
</evidence>
<dbReference type="Pfam" id="PF04993">
    <property type="entry name" value="TfoX_N"/>
    <property type="match status" value="1"/>
</dbReference>
<gene>
    <name evidence="2" type="ORF">RBR11_03645</name>
</gene>
<reference evidence="2 3" key="1">
    <citation type="submission" date="2023-08" db="EMBL/GenBank/DDBJ databases">
        <title>Microbacterium sp. nov., isolated from a waste landfill.</title>
        <authorList>
            <person name="Wen W."/>
        </authorList>
    </citation>
    <scope>NUCLEOTIDE SEQUENCE [LARGE SCALE GENOMIC DNA]</scope>
    <source>
        <strain evidence="2 3">ASV81</strain>
    </source>
</reference>